<evidence type="ECO:0000313" key="5">
    <source>
        <dbReference type="Proteomes" id="UP000014760"/>
    </source>
</evidence>
<protein>
    <submittedName>
        <fullName evidence="3 4">Uncharacterized protein</fullName>
    </submittedName>
</protein>
<dbReference type="Proteomes" id="UP000014760">
    <property type="component" value="Unassembled WGS sequence"/>
</dbReference>
<dbReference type="AlphaFoldDB" id="R7V4F3"/>
<dbReference type="EMBL" id="AMQN01000741">
    <property type="status" value="NOT_ANNOTATED_CDS"/>
    <property type="molecule type" value="Genomic_DNA"/>
</dbReference>
<keyword evidence="2" id="KW-1133">Transmembrane helix</keyword>
<keyword evidence="2" id="KW-0812">Transmembrane</keyword>
<organism evidence="3">
    <name type="scientific">Capitella teleta</name>
    <name type="common">Polychaete worm</name>
    <dbReference type="NCBI Taxonomy" id="283909"/>
    <lineage>
        <taxon>Eukaryota</taxon>
        <taxon>Metazoa</taxon>
        <taxon>Spiralia</taxon>
        <taxon>Lophotrochozoa</taxon>
        <taxon>Annelida</taxon>
        <taxon>Polychaeta</taxon>
        <taxon>Sedentaria</taxon>
        <taxon>Scolecida</taxon>
        <taxon>Capitellidae</taxon>
        <taxon>Capitella</taxon>
    </lineage>
</organism>
<keyword evidence="2" id="KW-0472">Membrane</keyword>
<gene>
    <name evidence="3" type="ORF">CAPTEDRAFT_190292</name>
</gene>
<evidence type="ECO:0000256" key="2">
    <source>
        <dbReference type="SAM" id="Phobius"/>
    </source>
</evidence>
<reference evidence="4" key="3">
    <citation type="submission" date="2015-06" db="UniProtKB">
        <authorList>
            <consortium name="EnsemblMetazoa"/>
        </authorList>
    </citation>
    <scope>IDENTIFICATION</scope>
</reference>
<dbReference type="EMBL" id="KB295062">
    <property type="protein sequence ID" value="ELU13708.1"/>
    <property type="molecule type" value="Genomic_DNA"/>
</dbReference>
<reference evidence="5" key="1">
    <citation type="submission" date="2012-12" db="EMBL/GenBank/DDBJ databases">
        <authorList>
            <person name="Hellsten U."/>
            <person name="Grimwood J."/>
            <person name="Chapman J.A."/>
            <person name="Shapiro H."/>
            <person name="Aerts A."/>
            <person name="Otillar R.P."/>
            <person name="Terry A.Y."/>
            <person name="Boore J.L."/>
            <person name="Simakov O."/>
            <person name="Marletaz F."/>
            <person name="Cho S.-J."/>
            <person name="Edsinger-Gonzales E."/>
            <person name="Havlak P."/>
            <person name="Kuo D.-H."/>
            <person name="Larsson T."/>
            <person name="Lv J."/>
            <person name="Arendt D."/>
            <person name="Savage R."/>
            <person name="Osoegawa K."/>
            <person name="de Jong P."/>
            <person name="Lindberg D.R."/>
            <person name="Seaver E.C."/>
            <person name="Weisblat D.A."/>
            <person name="Putnam N.H."/>
            <person name="Grigoriev I.V."/>
            <person name="Rokhsar D.S."/>
        </authorList>
    </citation>
    <scope>NUCLEOTIDE SEQUENCE</scope>
    <source>
        <strain evidence="5">I ESC-2004</strain>
    </source>
</reference>
<evidence type="ECO:0000313" key="3">
    <source>
        <dbReference type="EMBL" id="ELU13708.1"/>
    </source>
</evidence>
<feature type="compositionally biased region" description="Low complexity" evidence="1">
    <location>
        <begin position="126"/>
        <end position="152"/>
    </location>
</feature>
<feature type="transmembrane region" description="Helical" evidence="2">
    <location>
        <begin position="41"/>
        <end position="66"/>
    </location>
</feature>
<feature type="compositionally biased region" description="Acidic residues" evidence="1">
    <location>
        <begin position="153"/>
        <end position="162"/>
    </location>
</feature>
<accession>R7V4F3</accession>
<feature type="compositionally biased region" description="Basic and acidic residues" evidence="1">
    <location>
        <begin position="175"/>
        <end position="187"/>
    </location>
</feature>
<proteinExistence type="predicted"/>
<sequence length="206" mass="22882">MESKKCPLIFLPVVYAVILICLLWAGLRLASGVDNPLGRKVLPVVLCVWVFLLFVMILSITFYAWLSDNTMADSAMNIEQATQKKTKNGKPNMKMTDMVFMISELNKLNKQIKGIKAALPVKQSEDTSTSYATSDSETSTSEWTTSATSTDWTTDDEEEVSSTDDTSRISSGSRVSDHIDSEDDVKPKKAKRSPRFANPVETTLQQ</sequence>
<keyword evidence="5" id="KW-1185">Reference proteome</keyword>
<feature type="transmembrane region" description="Helical" evidence="2">
    <location>
        <begin position="7"/>
        <end position="29"/>
    </location>
</feature>
<reference evidence="3 5" key="2">
    <citation type="journal article" date="2013" name="Nature">
        <title>Insights into bilaterian evolution from three spiralian genomes.</title>
        <authorList>
            <person name="Simakov O."/>
            <person name="Marletaz F."/>
            <person name="Cho S.J."/>
            <person name="Edsinger-Gonzales E."/>
            <person name="Havlak P."/>
            <person name="Hellsten U."/>
            <person name="Kuo D.H."/>
            <person name="Larsson T."/>
            <person name="Lv J."/>
            <person name="Arendt D."/>
            <person name="Savage R."/>
            <person name="Osoegawa K."/>
            <person name="de Jong P."/>
            <person name="Grimwood J."/>
            <person name="Chapman J.A."/>
            <person name="Shapiro H."/>
            <person name="Aerts A."/>
            <person name="Otillar R.P."/>
            <person name="Terry A.Y."/>
            <person name="Boore J.L."/>
            <person name="Grigoriev I.V."/>
            <person name="Lindberg D.R."/>
            <person name="Seaver E.C."/>
            <person name="Weisblat D.A."/>
            <person name="Putnam N.H."/>
            <person name="Rokhsar D.S."/>
        </authorList>
    </citation>
    <scope>NUCLEOTIDE SEQUENCE</scope>
    <source>
        <strain evidence="3 5">I ESC-2004</strain>
    </source>
</reference>
<evidence type="ECO:0000313" key="4">
    <source>
        <dbReference type="EnsemblMetazoa" id="CapteP190292"/>
    </source>
</evidence>
<name>R7V4F3_CAPTE</name>
<dbReference type="EnsemblMetazoa" id="CapteT190292">
    <property type="protein sequence ID" value="CapteP190292"/>
    <property type="gene ID" value="CapteG190292"/>
</dbReference>
<evidence type="ECO:0000256" key="1">
    <source>
        <dbReference type="SAM" id="MobiDB-lite"/>
    </source>
</evidence>
<feature type="region of interest" description="Disordered" evidence="1">
    <location>
        <begin position="126"/>
        <end position="206"/>
    </location>
</feature>
<dbReference type="HOGENOM" id="CLU_1333049_0_0_1"/>